<reference evidence="2 3" key="1">
    <citation type="submission" date="2017-09" db="EMBL/GenBank/DDBJ databases">
        <title>WGS assembly of Aquilegia coerulea Goldsmith.</title>
        <authorList>
            <person name="Hodges S."/>
            <person name="Kramer E."/>
            <person name="Nordborg M."/>
            <person name="Tomkins J."/>
            <person name="Borevitz J."/>
            <person name="Derieg N."/>
            <person name="Yan J."/>
            <person name="Mihaltcheva S."/>
            <person name="Hayes R.D."/>
            <person name="Rokhsar D."/>
        </authorList>
    </citation>
    <scope>NUCLEOTIDE SEQUENCE [LARGE SCALE GENOMIC DNA]</scope>
    <source>
        <strain evidence="3">cv. Goldsmith</strain>
    </source>
</reference>
<accession>A0A2G5EIU3</accession>
<dbReference type="Proteomes" id="UP000230069">
    <property type="component" value="Unassembled WGS sequence"/>
</dbReference>
<sequence length="124" mass="14031">MKTTLCIPKLRSSNNNNHSNTTQWLSPISLLERFREAVFRLIMLTALSKTTRRQNDSDNSTVPKSRSYYSPDQHQSDAVADCIEFIKKSSSPHDENRDSSARSSIESSDDQVALPALPMLECNR</sequence>
<dbReference type="EMBL" id="KZ305024">
    <property type="protein sequence ID" value="PIA55507.1"/>
    <property type="molecule type" value="Genomic_DNA"/>
</dbReference>
<evidence type="ECO:0000313" key="3">
    <source>
        <dbReference type="Proteomes" id="UP000230069"/>
    </source>
</evidence>
<dbReference type="InParanoid" id="A0A2G5EIU3"/>
<dbReference type="PANTHER" id="PTHR35111:SF1">
    <property type="entry name" value="OS04G0115900 PROTEIN"/>
    <property type="match status" value="1"/>
</dbReference>
<name>A0A2G5EIU3_AQUCA</name>
<organism evidence="2 3">
    <name type="scientific">Aquilegia coerulea</name>
    <name type="common">Rocky mountain columbine</name>
    <dbReference type="NCBI Taxonomy" id="218851"/>
    <lineage>
        <taxon>Eukaryota</taxon>
        <taxon>Viridiplantae</taxon>
        <taxon>Streptophyta</taxon>
        <taxon>Embryophyta</taxon>
        <taxon>Tracheophyta</taxon>
        <taxon>Spermatophyta</taxon>
        <taxon>Magnoliopsida</taxon>
        <taxon>Ranunculales</taxon>
        <taxon>Ranunculaceae</taxon>
        <taxon>Thalictroideae</taxon>
        <taxon>Aquilegia</taxon>
    </lineage>
</organism>
<protein>
    <submittedName>
        <fullName evidence="2">Uncharacterized protein</fullName>
    </submittedName>
</protein>
<evidence type="ECO:0000256" key="1">
    <source>
        <dbReference type="SAM" id="MobiDB-lite"/>
    </source>
</evidence>
<feature type="compositionally biased region" description="Basic and acidic residues" evidence="1">
    <location>
        <begin position="88"/>
        <end position="100"/>
    </location>
</feature>
<keyword evidence="3" id="KW-1185">Reference proteome</keyword>
<dbReference type="OrthoDB" id="773033at2759"/>
<dbReference type="PANTHER" id="PTHR35111">
    <property type="entry name" value="F10A5.9-RELATED"/>
    <property type="match status" value="1"/>
</dbReference>
<feature type="region of interest" description="Disordered" evidence="1">
    <location>
        <begin position="88"/>
        <end position="124"/>
    </location>
</feature>
<proteinExistence type="predicted"/>
<dbReference type="AlphaFoldDB" id="A0A2G5EIU3"/>
<feature type="region of interest" description="Disordered" evidence="1">
    <location>
        <begin position="1"/>
        <end position="22"/>
    </location>
</feature>
<feature type="compositionally biased region" description="Polar residues" evidence="1">
    <location>
        <begin position="57"/>
        <end position="73"/>
    </location>
</feature>
<gene>
    <name evidence="2" type="ORF">AQUCO_00700064v1</name>
</gene>
<evidence type="ECO:0000313" key="2">
    <source>
        <dbReference type="EMBL" id="PIA55507.1"/>
    </source>
</evidence>
<feature type="region of interest" description="Disordered" evidence="1">
    <location>
        <begin position="50"/>
        <end position="75"/>
    </location>
</feature>